<gene>
    <name evidence="1" type="ORF">GSOID_T00025889001</name>
</gene>
<reference evidence="1" key="1">
    <citation type="journal article" date="2010" name="Science">
        <title>Plasticity of animal genome architecture unmasked by rapid evolution of a pelagic tunicate.</title>
        <authorList>
            <person name="Denoeud F."/>
            <person name="Henriet S."/>
            <person name="Mungpakdee S."/>
            <person name="Aury J.M."/>
            <person name="Da Silva C."/>
            <person name="Brinkmann H."/>
            <person name="Mikhaleva J."/>
            <person name="Olsen L.C."/>
            <person name="Jubin C."/>
            <person name="Canestro C."/>
            <person name="Bouquet J.M."/>
            <person name="Danks G."/>
            <person name="Poulain J."/>
            <person name="Campsteijn C."/>
            <person name="Adamski M."/>
            <person name="Cross I."/>
            <person name="Yadetie F."/>
            <person name="Muffato M."/>
            <person name="Louis A."/>
            <person name="Butcher S."/>
            <person name="Tsagkogeorga G."/>
            <person name="Konrad A."/>
            <person name="Singh S."/>
            <person name="Jensen M.F."/>
            <person name="Cong E.H."/>
            <person name="Eikeseth-Otteraa H."/>
            <person name="Noel B."/>
            <person name="Anthouard V."/>
            <person name="Porcel B.M."/>
            <person name="Kachouri-Lafond R."/>
            <person name="Nishino A."/>
            <person name="Ugolini M."/>
            <person name="Chourrout P."/>
            <person name="Nishida H."/>
            <person name="Aasland R."/>
            <person name="Huzurbazar S."/>
            <person name="Westhof E."/>
            <person name="Delsuc F."/>
            <person name="Lehrach H."/>
            <person name="Reinhardt R."/>
            <person name="Weissenbach J."/>
            <person name="Roy S.W."/>
            <person name="Artiguenave F."/>
            <person name="Postlethwait J.H."/>
            <person name="Manak J.R."/>
            <person name="Thompson E.M."/>
            <person name="Jaillon O."/>
            <person name="Du Pasquier L."/>
            <person name="Boudinot P."/>
            <person name="Liberles D.A."/>
            <person name="Volff J.N."/>
            <person name="Philippe H."/>
            <person name="Lenhard B."/>
            <person name="Roest Crollius H."/>
            <person name="Wincker P."/>
            <person name="Chourrout D."/>
        </authorList>
    </citation>
    <scope>NUCLEOTIDE SEQUENCE [LARGE SCALE GENOMIC DNA]</scope>
</reference>
<sequence length="184" mass="21103">NELFTSILEDRTSDEYRDLIEKEKSIIGEINAITAENITADWNITSTSLSSYDPRAKNTGRRGPPNMRSEENVTIADQQLFISVDITTVFEQLIYDGVPNHLEQQFQEFSDISEGHIAEIEDLTTQIYKELFDEHFNIEENNVTRMAFHKAKATAFPFFENEPENSSAAFFTTSITLLITIMMF</sequence>
<dbReference type="AlphaFoldDB" id="E4Z3D6"/>
<dbReference type="EMBL" id="FN656959">
    <property type="protein sequence ID" value="CBY42214.1"/>
    <property type="molecule type" value="Genomic_DNA"/>
</dbReference>
<organism evidence="1">
    <name type="scientific">Oikopleura dioica</name>
    <name type="common">Tunicate</name>
    <dbReference type="NCBI Taxonomy" id="34765"/>
    <lineage>
        <taxon>Eukaryota</taxon>
        <taxon>Metazoa</taxon>
        <taxon>Chordata</taxon>
        <taxon>Tunicata</taxon>
        <taxon>Appendicularia</taxon>
        <taxon>Copelata</taxon>
        <taxon>Oikopleuridae</taxon>
        <taxon>Oikopleura</taxon>
    </lineage>
</organism>
<accession>E4Z3D6</accession>
<name>E4Z3D6_OIKDI</name>
<dbReference type="Proteomes" id="UP000011014">
    <property type="component" value="Unassembled WGS sequence"/>
</dbReference>
<evidence type="ECO:0000313" key="1">
    <source>
        <dbReference type="EMBL" id="CBY42214.1"/>
    </source>
</evidence>
<protein>
    <submittedName>
        <fullName evidence="1">Uncharacterized protein</fullName>
    </submittedName>
</protein>
<proteinExistence type="predicted"/>
<feature type="non-terminal residue" evidence="1">
    <location>
        <position position="1"/>
    </location>
</feature>